<dbReference type="Proteomes" id="UP000253868">
    <property type="component" value="Chromosome"/>
</dbReference>
<dbReference type="InterPro" id="IPR035992">
    <property type="entry name" value="Ricin_B-like_lectins"/>
</dbReference>
<name>A0A345HY33_9ACTN</name>
<accession>A0A345HY33</accession>
<dbReference type="SUPFAM" id="SSF50370">
    <property type="entry name" value="Ricin B-like lectins"/>
    <property type="match status" value="1"/>
</dbReference>
<dbReference type="SMART" id="SM00458">
    <property type="entry name" value="RICIN"/>
    <property type="match status" value="1"/>
</dbReference>
<sequence length="172" mass="18210">MTRRLRIRCVCTTKREPTMTKSRVSRFARLATAALGLSVLGIGLAPTTASAATGIMLVQSATWRCLDSNYYGEAYTRPCSSSNSYQRWTATSKSELKNVATGACLTATGNLISTSTCYGSTNQIWTEVPASNGSSVLFNKRSGLVLDGNAAGAVYALASNGGAYQRWVPASS</sequence>
<proteinExistence type="predicted"/>
<feature type="domain" description="Ricin B lectin" evidence="1">
    <location>
        <begin position="53"/>
        <end position="170"/>
    </location>
</feature>
<dbReference type="OrthoDB" id="3534750at2"/>
<dbReference type="EMBL" id="CP031194">
    <property type="protein sequence ID" value="AXG81607.1"/>
    <property type="molecule type" value="Genomic_DNA"/>
</dbReference>
<keyword evidence="3" id="KW-1185">Reference proteome</keyword>
<dbReference type="InterPro" id="IPR000772">
    <property type="entry name" value="Ricin_B_lectin"/>
</dbReference>
<evidence type="ECO:0000313" key="2">
    <source>
        <dbReference type="EMBL" id="AXG81607.1"/>
    </source>
</evidence>
<dbReference type="Pfam" id="PF00652">
    <property type="entry name" value="Ricin_B_lectin"/>
    <property type="match status" value="1"/>
</dbReference>
<dbReference type="CDD" id="cd23415">
    <property type="entry name" value="beta-trefoil_Ricin_AH"/>
    <property type="match status" value="1"/>
</dbReference>
<dbReference type="Gene3D" id="2.80.10.50">
    <property type="match status" value="1"/>
</dbReference>
<gene>
    <name evidence="2" type="ORF">DVK44_32215</name>
</gene>
<dbReference type="PROSITE" id="PS50231">
    <property type="entry name" value="RICIN_B_LECTIN"/>
    <property type="match status" value="1"/>
</dbReference>
<protein>
    <recommendedName>
        <fullName evidence="1">Ricin B lectin domain-containing protein</fullName>
    </recommendedName>
</protein>
<evidence type="ECO:0000259" key="1">
    <source>
        <dbReference type="SMART" id="SM00458"/>
    </source>
</evidence>
<reference evidence="3" key="1">
    <citation type="submission" date="2018-07" db="EMBL/GenBank/DDBJ databases">
        <authorList>
            <person name="Zhao J."/>
        </authorList>
    </citation>
    <scope>NUCLEOTIDE SEQUENCE [LARGE SCALE GENOMIC DNA]</scope>
    <source>
        <strain evidence="3">GSSD-12</strain>
    </source>
</reference>
<organism evidence="2 3">
    <name type="scientific">Streptomyces paludis</name>
    <dbReference type="NCBI Taxonomy" id="2282738"/>
    <lineage>
        <taxon>Bacteria</taxon>
        <taxon>Bacillati</taxon>
        <taxon>Actinomycetota</taxon>
        <taxon>Actinomycetes</taxon>
        <taxon>Kitasatosporales</taxon>
        <taxon>Streptomycetaceae</taxon>
        <taxon>Streptomyces</taxon>
    </lineage>
</organism>
<evidence type="ECO:0000313" key="3">
    <source>
        <dbReference type="Proteomes" id="UP000253868"/>
    </source>
</evidence>
<dbReference type="AlphaFoldDB" id="A0A345HY33"/>
<dbReference type="KEGG" id="spad:DVK44_32215"/>